<reference evidence="2 3" key="1">
    <citation type="submission" date="2019-12" db="EMBL/GenBank/DDBJ databases">
        <title>Whole genome shotgun sequence of Streptomyces caniferus NBRC 15389.</title>
        <authorList>
            <person name="Ichikawa N."/>
            <person name="Kimura A."/>
            <person name="Kitahashi Y."/>
            <person name="Komaki H."/>
            <person name="Tamura T."/>
        </authorList>
    </citation>
    <scope>NUCLEOTIDE SEQUENCE [LARGE SCALE GENOMIC DNA]</scope>
    <source>
        <strain evidence="2 3">NBRC 15389</strain>
    </source>
</reference>
<comment type="caution">
    <text evidence="2">The sequence shown here is derived from an EMBL/GenBank/DDBJ whole genome shotgun (WGS) entry which is preliminary data.</text>
</comment>
<dbReference type="Proteomes" id="UP000435837">
    <property type="component" value="Unassembled WGS sequence"/>
</dbReference>
<proteinExistence type="predicted"/>
<organism evidence="2 3">
    <name type="scientific">Streptomyces caniferus</name>
    <dbReference type="NCBI Taxonomy" id="285557"/>
    <lineage>
        <taxon>Bacteria</taxon>
        <taxon>Bacillati</taxon>
        <taxon>Actinomycetota</taxon>
        <taxon>Actinomycetes</taxon>
        <taxon>Kitasatosporales</taxon>
        <taxon>Streptomycetaceae</taxon>
        <taxon>Streptomyces</taxon>
    </lineage>
</organism>
<sequence length="65" mass="6667">MLAPAHAPGHAVHGDAYGRVCHGPAPLAHSRWQSRSSKRLPGGGRQTAWRDTNKGAGAGAEGTDA</sequence>
<evidence type="ECO:0000313" key="2">
    <source>
        <dbReference type="EMBL" id="GFE10026.1"/>
    </source>
</evidence>
<gene>
    <name evidence="2" type="ORF">Scani_62940</name>
</gene>
<feature type="region of interest" description="Disordered" evidence="1">
    <location>
        <begin position="1"/>
        <end position="65"/>
    </location>
</feature>
<dbReference type="EMBL" id="BLIN01000005">
    <property type="protein sequence ID" value="GFE10026.1"/>
    <property type="molecule type" value="Genomic_DNA"/>
</dbReference>
<evidence type="ECO:0000313" key="3">
    <source>
        <dbReference type="Proteomes" id="UP000435837"/>
    </source>
</evidence>
<name>A0A640SIN9_9ACTN</name>
<evidence type="ECO:0000256" key="1">
    <source>
        <dbReference type="SAM" id="MobiDB-lite"/>
    </source>
</evidence>
<dbReference type="AlphaFoldDB" id="A0A640SIN9"/>
<protein>
    <submittedName>
        <fullName evidence="2">Uncharacterized protein</fullName>
    </submittedName>
</protein>
<accession>A0A640SIN9</accession>
<feature type="compositionally biased region" description="Gly residues" evidence="1">
    <location>
        <begin position="56"/>
        <end position="65"/>
    </location>
</feature>
<feature type="compositionally biased region" description="Low complexity" evidence="1">
    <location>
        <begin position="1"/>
        <end position="15"/>
    </location>
</feature>